<reference evidence="3" key="1">
    <citation type="submission" date="2021-12" db="EMBL/GenBank/DDBJ databases">
        <title>Prjna785345.</title>
        <authorList>
            <person name="Rujirawat T."/>
            <person name="Krajaejun T."/>
        </authorList>
    </citation>
    <scope>NUCLEOTIDE SEQUENCE</scope>
    <source>
        <strain evidence="3">Pi057C3</strain>
    </source>
</reference>
<name>A0AAD5Q912_PYTIN</name>
<feature type="region of interest" description="Disordered" evidence="2">
    <location>
        <begin position="190"/>
        <end position="242"/>
    </location>
</feature>
<evidence type="ECO:0000256" key="2">
    <source>
        <dbReference type="SAM" id="MobiDB-lite"/>
    </source>
</evidence>
<feature type="compositionally biased region" description="Polar residues" evidence="2">
    <location>
        <begin position="196"/>
        <end position="233"/>
    </location>
</feature>
<dbReference type="EMBL" id="JAKCXM010000045">
    <property type="protein sequence ID" value="KAJ0405429.1"/>
    <property type="molecule type" value="Genomic_DNA"/>
</dbReference>
<comment type="caution">
    <text evidence="3">The sequence shown here is derived from an EMBL/GenBank/DDBJ whole genome shotgun (WGS) entry which is preliminary data.</text>
</comment>
<protein>
    <submittedName>
        <fullName evidence="3">Uncharacterized protein</fullName>
    </submittedName>
</protein>
<proteinExistence type="predicted"/>
<feature type="coiled-coil region" evidence="1">
    <location>
        <begin position="158"/>
        <end position="185"/>
    </location>
</feature>
<feature type="region of interest" description="Disordered" evidence="2">
    <location>
        <begin position="1"/>
        <end position="27"/>
    </location>
</feature>
<organism evidence="3 4">
    <name type="scientific">Pythium insidiosum</name>
    <name type="common">Pythiosis disease agent</name>
    <dbReference type="NCBI Taxonomy" id="114742"/>
    <lineage>
        <taxon>Eukaryota</taxon>
        <taxon>Sar</taxon>
        <taxon>Stramenopiles</taxon>
        <taxon>Oomycota</taxon>
        <taxon>Peronosporomycetes</taxon>
        <taxon>Pythiales</taxon>
        <taxon>Pythiaceae</taxon>
        <taxon>Pythium</taxon>
    </lineage>
</organism>
<accession>A0AAD5Q912</accession>
<dbReference type="Proteomes" id="UP001209570">
    <property type="component" value="Unassembled WGS sequence"/>
</dbReference>
<feature type="coiled-coil region" evidence="1">
    <location>
        <begin position="71"/>
        <end position="98"/>
    </location>
</feature>
<evidence type="ECO:0000313" key="3">
    <source>
        <dbReference type="EMBL" id="KAJ0405429.1"/>
    </source>
</evidence>
<sequence>MAGEDAAWAFRRGASTSSGDGEVSDVSRPSVVAGCVAPLEVAADEGFEDDRDEQRMSLELSEDAVEAHSQVLEMAATIEILTRDFENLQRELIDAYKKLQDYSSHDPRHGGGIGTNASGGIVANAIAKLRSGSASESCGHEAELAELKRLIAVKDTALTEALQERTEYKLRLENAEATIQQLRSGYDDGSVGLRASTRQPMTTTPSGSSRHTSFSGIPLNMTSTSPVHITPSISGRIHLPAT</sequence>
<evidence type="ECO:0000256" key="1">
    <source>
        <dbReference type="SAM" id="Coils"/>
    </source>
</evidence>
<keyword evidence="1" id="KW-0175">Coiled coil</keyword>
<dbReference type="AlphaFoldDB" id="A0AAD5Q912"/>
<keyword evidence="4" id="KW-1185">Reference proteome</keyword>
<evidence type="ECO:0000313" key="4">
    <source>
        <dbReference type="Proteomes" id="UP001209570"/>
    </source>
</evidence>
<gene>
    <name evidence="3" type="ORF">P43SY_005048</name>
</gene>